<gene>
    <name evidence="3" type="ORF">A3B37_03185</name>
</gene>
<keyword evidence="2" id="KW-0472">Membrane</keyword>
<feature type="transmembrane region" description="Helical" evidence="2">
    <location>
        <begin position="28"/>
        <end position="52"/>
    </location>
</feature>
<protein>
    <submittedName>
        <fullName evidence="3">Uncharacterized protein</fullName>
    </submittedName>
</protein>
<sequence length="68" mass="7770">MHEQKRELHSRAKQRYKMPMKADRGREGLVQVSILIAIIIGAAILGGGYFAYQRVKLSKNNKTQTKEL</sequence>
<dbReference type="Proteomes" id="UP000176705">
    <property type="component" value="Unassembled WGS sequence"/>
</dbReference>
<dbReference type="AlphaFoldDB" id="A0A1G2LBI9"/>
<feature type="region of interest" description="Disordered" evidence="1">
    <location>
        <begin position="1"/>
        <end position="20"/>
    </location>
</feature>
<feature type="compositionally biased region" description="Basic and acidic residues" evidence="1">
    <location>
        <begin position="1"/>
        <end position="10"/>
    </location>
</feature>
<organism evidence="3 4">
    <name type="scientific">Candidatus Sungbacteria bacterium RIFCSPLOWO2_01_FULL_59_16</name>
    <dbReference type="NCBI Taxonomy" id="1802280"/>
    <lineage>
        <taxon>Bacteria</taxon>
        <taxon>Candidatus Sungiibacteriota</taxon>
    </lineage>
</organism>
<keyword evidence="2" id="KW-1133">Transmembrane helix</keyword>
<proteinExistence type="predicted"/>
<evidence type="ECO:0000313" key="4">
    <source>
        <dbReference type="Proteomes" id="UP000176705"/>
    </source>
</evidence>
<reference evidence="3 4" key="1">
    <citation type="journal article" date="2016" name="Nat. Commun.">
        <title>Thousands of microbial genomes shed light on interconnected biogeochemical processes in an aquifer system.</title>
        <authorList>
            <person name="Anantharaman K."/>
            <person name="Brown C.T."/>
            <person name="Hug L.A."/>
            <person name="Sharon I."/>
            <person name="Castelle C.J."/>
            <person name="Probst A.J."/>
            <person name="Thomas B.C."/>
            <person name="Singh A."/>
            <person name="Wilkins M.J."/>
            <person name="Karaoz U."/>
            <person name="Brodie E.L."/>
            <person name="Williams K.H."/>
            <person name="Hubbard S.S."/>
            <person name="Banfield J.F."/>
        </authorList>
    </citation>
    <scope>NUCLEOTIDE SEQUENCE [LARGE SCALE GENOMIC DNA]</scope>
</reference>
<dbReference type="EMBL" id="MHQS01000009">
    <property type="protein sequence ID" value="OHA08924.1"/>
    <property type="molecule type" value="Genomic_DNA"/>
</dbReference>
<evidence type="ECO:0000313" key="3">
    <source>
        <dbReference type="EMBL" id="OHA08924.1"/>
    </source>
</evidence>
<keyword evidence="2" id="KW-0812">Transmembrane</keyword>
<evidence type="ECO:0000256" key="1">
    <source>
        <dbReference type="SAM" id="MobiDB-lite"/>
    </source>
</evidence>
<evidence type="ECO:0000256" key="2">
    <source>
        <dbReference type="SAM" id="Phobius"/>
    </source>
</evidence>
<comment type="caution">
    <text evidence="3">The sequence shown here is derived from an EMBL/GenBank/DDBJ whole genome shotgun (WGS) entry which is preliminary data.</text>
</comment>
<accession>A0A1G2LBI9</accession>
<name>A0A1G2LBI9_9BACT</name>
<dbReference type="STRING" id="1802280.A3B37_03185"/>